<dbReference type="PANTHER" id="PTHR10302">
    <property type="entry name" value="SINGLE-STRANDED DNA-BINDING PROTEIN"/>
    <property type="match status" value="1"/>
</dbReference>
<evidence type="ECO:0000256" key="3">
    <source>
        <dbReference type="RuleBase" id="RU000524"/>
    </source>
</evidence>
<dbReference type="SUPFAM" id="SSF50249">
    <property type="entry name" value="Nucleic acid-binding proteins"/>
    <property type="match status" value="1"/>
</dbReference>
<dbReference type="GO" id="GO:0003697">
    <property type="term" value="F:single-stranded DNA binding"/>
    <property type="evidence" value="ECO:0007669"/>
    <property type="project" value="UniProtKB-UniRule"/>
</dbReference>
<organism evidence="5 6">
    <name type="scientific">Anthropogastromicrobium aceti</name>
    <dbReference type="NCBI Taxonomy" id="2981768"/>
    <lineage>
        <taxon>Bacteria</taxon>
        <taxon>Bacillati</taxon>
        <taxon>Bacillota</taxon>
        <taxon>Clostridia</taxon>
        <taxon>Lachnospirales</taxon>
        <taxon>Lachnospiraceae</taxon>
        <taxon>Anthropogastromicrobium</taxon>
    </lineage>
</organism>
<dbReference type="RefSeq" id="WP_066561530.1">
    <property type="nucleotide sequence ID" value="NZ_JAJEQN010000011.1"/>
</dbReference>
<name>A0AAE3E2Z6_9FIRM</name>
<dbReference type="GO" id="GO:0006260">
    <property type="term" value="P:DNA replication"/>
    <property type="evidence" value="ECO:0007669"/>
    <property type="project" value="InterPro"/>
</dbReference>
<comment type="caution">
    <text evidence="5">The sequence shown here is derived from an EMBL/GenBank/DDBJ whole genome shotgun (WGS) entry which is preliminary data.</text>
</comment>
<feature type="compositionally biased region" description="Acidic residues" evidence="4">
    <location>
        <begin position="145"/>
        <end position="154"/>
    </location>
</feature>
<dbReference type="HAMAP" id="MF_00984">
    <property type="entry name" value="SSB"/>
    <property type="match status" value="1"/>
</dbReference>
<dbReference type="PROSITE" id="PS50935">
    <property type="entry name" value="SSB"/>
    <property type="match status" value="1"/>
</dbReference>
<evidence type="ECO:0000256" key="1">
    <source>
        <dbReference type="ARBA" id="ARBA00023125"/>
    </source>
</evidence>
<dbReference type="Proteomes" id="UP001198200">
    <property type="component" value="Unassembled WGS sequence"/>
</dbReference>
<dbReference type="InterPro" id="IPR011344">
    <property type="entry name" value="ssDNA-bd"/>
</dbReference>
<proteinExistence type="inferred from homology"/>
<evidence type="ECO:0000256" key="4">
    <source>
        <dbReference type="SAM" id="MobiDB-lite"/>
    </source>
</evidence>
<comment type="subunit">
    <text evidence="2">Homotetramer.</text>
</comment>
<protein>
    <recommendedName>
        <fullName evidence="2 3">Single-stranded DNA-binding protein</fullName>
        <shortName evidence="2">SSB</shortName>
    </recommendedName>
</protein>
<evidence type="ECO:0000313" key="6">
    <source>
        <dbReference type="Proteomes" id="UP001198200"/>
    </source>
</evidence>
<dbReference type="AlphaFoldDB" id="A0AAE3E2Z6"/>
<dbReference type="InterPro" id="IPR000424">
    <property type="entry name" value="Primosome_PriB/ssb"/>
</dbReference>
<keyword evidence="1 2" id="KW-0238">DNA-binding</keyword>
<evidence type="ECO:0000256" key="2">
    <source>
        <dbReference type="HAMAP-Rule" id="MF_00984"/>
    </source>
</evidence>
<sequence>MNKVILMGRLTRDPEVRYSQGERQMAIARYTLAVDRRGRANTSNGEQTADFIQCVAFDRSAEFAEKYFHQGTKLVVTGRIQTGSYTNKDGQKVYTTDVIVEDQEFAESKSASAGSDNGGYRPAMSQSRPEPASAVASGFMNIPDGVEDEGLPFN</sequence>
<dbReference type="CDD" id="cd04496">
    <property type="entry name" value="SSB_OBF"/>
    <property type="match status" value="1"/>
</dbReference>
<dbReference type="Pfam" id="PF00436">
    <property type="entry name" value="SSB"/>
    <property type="match status" value="1"/>
</dbReference>
<dbReference type="InterPro" id="IPR012340">
    <property type="entry name" value="NA-bd_OB-fold"/>
</dbReference>
<feature type="region of interest" description="Disordered" evidence="4">
    <location>
        <begin position="105"/>
        <end position="154"/>
    </location>
</feature>
<comment type="caution">
    <text evidence="2">Lacks conserved residue(s) required for the propagation of feature annotation.</text>
</comment>
<dbReference type="PANTHER" id="PTHR10302:SF27">
    <property type="entry name" value="SINGLE-STRANDED DNA-BINDING PROTEIN"/>
    <property type="match status" value="1"/>
</dbReference>
<dbReference type="GO" id="GO:0009295">
    <property type="term" value="C:nucleoid"/>
    <property type="evidence" value="ECO:0007669"/>
    <property type="project" value="TreeGrafter"/>
</dbReference>
<accession>A0AAE3E2Z6</accession>
<reference evidence="5 6" key="1">
    <citation type="submission" date="2021-10" db="EMBL/GenBank/DDBJ databases">
        <title>Anaerobic single-cell dispensing facilitates the cultivation of human gut bacteria.</title>
        <authorList>
            <person name="Afrizal A."/>
        </authorList>
    </citation>
    <scope>NUCLEOTIDE SEQUENCE [LARGE SCALE GENOMIC DNA]</scope>
    <source>
        <strain evidence="5 6">CLA-AA-H224</strain>
    </source>
</reference>
<dbReference type="EMBL" id="JAJEQN010000011">
    <property type="protein sequence ID" value="MCC2221208.1"/>
    <property type="molecule type" value="Genomic_DNA"/>
</dbReference>
<evidence type="ECO:0000313" key="5">
    <source>
        <dbReference type="EMBL" id="MCC2221208.1"/>
    </source>
</evidence>
<keyword evidence="6" id="KW-1185">Reference proteome</keyword>
<dbReference type="NCBIfam" id="TIGR00621">
    <property type="entry name" value="ssb"/>
    <property type="match status" value="1"/>
</dbReference>
<dbReference type="Gene3D" id="2.40.50.140">
    <property type="entry name" value="Nucleic acid-binding proteins"/>
    <property type="match status" value="1"/>
</dbReference>
<gene>
    <name evidence="5" type="ORF">LKD48_06035</name>
</gene>